<sequence>MLPIQHAKLQVMSHAVVGFPSLAENELAIAGLVEAGVKMIELQVPFSDPVADGHTLVNACYEALKQGGSVRATLELAKTVSARHPEATFVLMSYLNPLYRYGLEKLFEDAAAAGFKAMIIPDMPVEELEPWLPKLDALGLAPVLMVTPNTAEARIEKIARAARGMIYVVSRMGVTGKQTQWGAEFEQYVARIRQHTDLPLAIGFGVRAAEDLKALTGVAEVAAFCSRYIEWQRDEGSAVAGEKMAALLTESGLNA</sequence>
<keyword evidence="11" id="KW-1185">Reference proteome</keyword>
<proteinExistence type="inferred from homology"/>
<dbReference type="HAMAP" id="MF_00131">
    <property type="entry name" value="Trp_synth_alpha"/>
    <property type="match status" value="1"/>
</dbReference>
<dbReference type="Gene3D" id="3.20.20.70">
    <property type="entry name" value="Aldolase class I"/>
    <property type="match status" value="1"/>
</dbReference>
<dbReference type="InterPro" id="IPR018204">
    <property type="entry name" value="Trp_synthase_alpha_AS"/>
</dbReference>
<dbReference type="AlphaFoldDB" id="A0A2K8KJV3"/>
<dbReference type="Proteomes" id="UP000229757">
    <property type="component" value="Chromosome"/>
</dbReference>
<name>A0A2K8KJV3_9GAMM</name>
<dbReference type="PROSITE" id="PS00167">
    <property type="entry name" value="TRP_SYNTHASE_ALPHA"/>
    <property type="match status" value="1"/>
</dbReference>
<keyword evidence="6 8" id="KW-0456">Lyase</keyword>
<dbReference type="UniPathway" id="UPA00035">
    <property type="reaction ID" value="UER00044"/>
</dbReference>
<accession>A0A2K8KJV3</accession>
<evidence type="ECO:0000256" key="4">
    <source>
        <dbReference type="ARBA" id="ARBA00022822"/>
    </source>
</evidence>
<dbReference type="OrthoDB" id="9804578at2"/>
<dbReference type="RefSeq" id="WP_100255724.1">
    <property type="nucleotide sequence ID" value="NZ_CP011797.1"/>
</dbReference>
<dbReference type="CDD" id="cd04724">
    <property type="entry name" value="Tryptophan_synthase_alpha"/>
    <property type="match status" value="1"/>
</dbReference>
<feature type="active site" description="Proton acceptor" evidence="8">
    <location>
        <position position="41"/>
    </location>
</feature>
<evidence type="ECO:0000313" key="10">
    <source>
        <dbReference type="EMBL" id="ATX75308.1"/>
    </source>
</evidence>
<feature type="active site" description="Proton acceptor" evidence="8">
    <location>
        <position position="52"/>
    </location>
</feature>
<dbReference type="Pfam" id="PF00290">
    <property type="entry name" value="Trp_syntA"/>
    <property type="match status" value="1"/>
</dbReference>
<dbReference type="InterPro" id="IPR013785">
    <property type="entry name" value="Aldolase_TIM"/>
</dbReference>
<evidence type="ECO:0000313" key="11">
    <source>
        <dbReference type="Proteomes" id="UP000229757"/>
    </source>
</evidence>
<comment type="subunit">
    <text evidence="2 8">Tetramer of two alpha and two beta chains.</text>
</comment>
<evidence type="ECO:0000256" key="8">
    <source>
        <dbReference type="HAMAP-Rule" id="MF_00131"/>
    </source>
</evidence>
<evidence type="ECO:0000256" key="1">
    <source>
        <dbReference type="ARBA" id="ARBA00004733"/>
    </source>
</evidence>
<comment type="catalytic activity">
    <reaction evidence="7 8">
        <text>(1S,2R)-1-C-(indol-3-yl)glycerol 3-phosphate + L-serine = D-glyceraldehyde 3-phosphate + L-tryptophan + H2O</text>
        <dbReference type="Rhea" id="RHEA:10532"/>
        <dbReference type="ChEBI" id="CHEBI:15377"/>
        <dbReference type="ChEBI" id="CHEBI:33384"/>
        <dbReference type="ChEBI" id="CHEBI:57912"/>
        <dbReference type="ChEBI" id="CHEBI:58866"/>
        <dbReference type="ChEBI" id="CHEBI:59776"/>
        <dbReference type="EC" id="4.2.1.20"/>
    </reaction>
</comment>
<comment type="pathway">
    <text evidence="1 8">Amino-acid biosynthesis; L-tryptophan biosynthesis; L-tryptophan from chorismate: step 5/5.</text>
</comment>
<comment type="function">
    <text evidence="8">The alpha subunit is responsible for the aldol cleavage of indoleglycerol phosphate to indole and glyceraldehyde 3-phosphate.</text>
</comment>
<dbReference type="PANTHER" id="PTHR43406:SF1">
    <property type="entry name" value="TRYPTOPHAN SYNTHASE ALPHA CHAIN, CHLOROPLASTIC"/>
    <property type="match status" value="1"/>
</dbReference>
<reference evidence="10 11" key="1">
    <citation type="journal article" date="2017" name="Environ. Microbiol.">
        <title>Genomic and physiological analyses of 'Reinekea forsetii' reveal a versatile opportunistic lifestyle during spring algae blooms.</title>
        <authorList>
            <person name="Avci B."/>
            <person name="Hahnke R.L."/>
            <person name="Chafee M."/>
            <person name="Fischer T."/>
            <person name="Gruber-Vodicka H."/>
            <person name="Tegetmeyer H.E."/>
            <person name="Harder J."/>
            <person name="Fuchs B.M."/>
            <person name="Amann R.I."/>
            <person name="Teeling H."/>
        </authorList>
    </citation>
    <scope>NUCLEOTIDE SEQUENCE [LARGE SCALE GENOMIC DNA]</scope>
    <source>
        <strain evidence="10 11">Hel1_31_D35</strain>
    </source>
</reference>
<evidence type="ECO:0000256" key="9">
    <source>
        <dbReference type="RuleBase" id="RU003662"/>
    </source>
</evidence>
<evidence type="ECO:0000256" key="6">
    <source>
        <dbReference type="ARBA" id="ARBA00023239"/>
    </source>
</evidence>
<keyword evidence="5 8" id="KW-0057">Aromatic amino acid biosynthesis</keyword>
<dbReference type="KEGG" id="rfo:REIFOR_00131"/>
<dbReference type="InterPro" id="IPR011060">
    <property type="entry name" value="RibuloseP-bd_barrel"/>
</dbReference>
<evidence type="ECO:0000256" key="5">
    <source>
        <dbReference type="ARBA" id="ARBA00023141"/>
    </source>
</evidence>
<evidence type="ECO:0000256" key="7">
    <source>
        <dbReference type="ARBA" id="ARBA00049047"/>
    </source>
</evidence>
<dbReference type="EC" id="4.2.1.20" evidence="8"/>
<dbReference type="SUPFAM" id="SSF51366">
    <property type="entry name" value="Ribulose-phoshate binding barrel"/>
    <property type="match status" value="1"/>
</dbReference>
<dbReference type="PANTHER" id="PTHR43406">
    <property type="entry name" value="TRYPTOPHAN SYNTHASE, ALPHA CHAIN"/>
    <property type="match status" value="1"/>
</dbReference>
<keyword evidence="3 8" id="KW-0028">Amino-acid biosynthesis</keyword>
<dbReference type="InterPro" id="IPR002028">
    <property type="entry name" value="Trp_synthase_suA"/>
</dbReference>
<protein>
    <recommendedName>
        <fullName evidence="8">Tryptophan synthase alpha chain</fullName>
        <ecNumber evidence="8">4.2.1.20</ecNumber>
    </recommendedName>
</protein>
<keyword evidence="4 8" id="KW-0822">Tryptophan biosynthesis</keyword>
<dbReference type="EMBL" id="CP011797">
    <property type="protein sequence ID" value="ATX75308.1"/>
    <property type="molecule type" value="Genomic_DNA"/>
</dbReference>
<comment type="similarity">
    <text evidence="8 9">Belongs to the TrpA family.</text>
</comment>
<gene>
    <name evidence="8" type="primary">trpA</name>
    <name evidence="10" type="ORF">REIFOR_00131</name>
</gene>
<evidence type="ECO:0000256" key="3">
    <source>
        <dbReference type="ARBA" id="ARBA00022605"/>
    </source>
</evidence>
<dbReference type="NCBIfam" id="TIGR00262">
    <property type="entry name" value="trpA"/>
    <property type="match status" value="1"/>
</dbReference>
<dbReference type="GO" id="GO:0004834">
    <property type="term" value="F:tryptophan synthase activity"/>
    <property type="evidence" value="ECO:0007669"/>
    <property type="project" value="UniProtKB-UniRule"/>
</dbReference>
<dbReference type="GO" id="GO:0005829">
    <property type="term" value="C:cytosol"/>
    <property type="evidence" value="ECO:0007669"/>
    <property type="project" value="TreeGrafter"/>
</dbReference>
<organism evidence="10 11">
    <name type="scientific">Reinekea forsetii</name>
    <dbReference type="NCBI Taxonomy" id="1336806"/>
    <lineage>
        <taxon>Bacteria</taxon>
        <taxon>Pseudomonadati</taxon>
        <taxon>Pseudomonadota</taxon>
        <taxon>Gammaproteobacteria</taxon>
        <taxon>Oceanospirillales</taxon>
        <taxon>Saccharospirillaceae</taxon>
        <taxon>Reinekea</taxon>
    </lineage>
</organism>
<evidence type="ECO:0000256" key="2">
    <source>
        <dbReference type="ARBA" id="ARBA00011270"/>
    </source>
</evidence>